<evidence type="ECO:0000256" key="5">
    <source>
        <dbReference type="RuleBase" id="RU004478"/>
    </source>
</evidence>
<keyword evidence="2 3" id="KW-0143">Chaperone</keyword>
<dbReference type="HAMAP" id="MF_01151">
    <property type="entry name" value="GrpE"/>
    <property type="match status" value="1"/>
</dbReference>
<dbReference type="Pfam" id="PF01025">
    <property type="entry name" value="GrpE"/>
    <property type="match status" value="1"/>
</dbReference>
<evidence type="ECO:0000256" key="3">
    <source>
        <dbReference type="HAMAP-Rule" id="MF_01151"/>
    </source>
</evidence>
<evidence type="ECO:0000256" key="7">
    <source>
        <dbReference type="SAM" id="MobiDB-lite"/>
    </source>
</evidence>
<dbReference type="InterPro" id="IPR000740">
    <property type="entry name" value="GrpE"/>
</dbReference>
<protein>
    <recommendedName>
        <fullName evidence="3 4">Protein GrpE</fullName>
    </recommendedName>
    <alternativeName>
        <fullName evidence="3">HSP-70 cofactor</fullName>
    </alternativeName>
</protein>
<proteinExistence type="inferred from homology"/>
<comment type="similarity">
    <text evidence="1 3 5">Belongs to the GrpE family.</text>
</comment>
<feature type="compositionally biased region" description="Polar residues" evidence="7">
    <location>
        <begin position="13"/>
        <end position="41"/>
    </location>
</feature>
<gene>
    <name evidence="3 8" type="primary">grpE</name>
    <name evidence="8" type="ORF">IQ230_21905</name>
</gene>
<comment type="subcellular location">
    <subcellularLocation>
        <location evidence="3">Cytoplasm</location>
    </subcellularLocation>
</comment>
<evidence type="ECO:0000256" key="2">
    <source>
        <dbReference type="ARBA" id="ARBA00023186"/>
    </source>
</evidence>
<reference evidence="8 9" key="1">
    <citation type="submission" date="2020-10" db="EMBL/GenBank/DDBJ databases">
        <authorList>
            <person name="Castelo-Branco R."/>
            <person name="Eusebio N."/>
            <person name="Adriana R."/>
            <person name="Vieira A."/>
            <person name="Brugerolle De Fraissinette N."/>
            <person name="Rezende De Castro R."/>
            <person name="Schneider M.P."/>
            <person name="Vasconcelos V."/>
            <person name="Leao P.N."/>
        </authorList>
    </citation>
    <scope>NUCLEOTIDE SEQUENCE [LARGE SCALE GENOMIC DNA]</scope>
    <source>
        <strain evidence="8 9">LEGE 06123</strain>
    </source>
</reference>
<dbReference type="NCBIfam" id="NF010738">
    <property type="entry name" value="PRK14140.1"/>
    <property type="match status" value="1"/>
</dbReference>
<evidence type="ECO:0000313" key="8">
    <source>
        <dbReference type="EMBL" id="MBE9192957.1"/>
    </source>
</evidence>
<dbReference type="Gene3D" id="2.30.22.10">
    <property type="entry name" value="Head domain of nucleotide exchange factor GrpE"/>
    <property type="match status" value="1"/>
</dbReference>
<evidence type="ECO:0000256" key="1">
    <source>
        <dbReference type="ARBA" id="ARBA00009054"/>
    </source>
</evidence>
<name>A0ABR9UXC4_9CHRO</name>
<organism evidence="8 9">
    <name type="scientific">Gloeocapsopsis crepidinum LEGE 06123</name>
    <dbReference type="NCBI Taxonomy" id="588587"/>
    <lineage>
        <taxon>Bacteria</taxon>
        <taxon>Bacillati</taxon>
        <taxon>Cyanobacteriota</taxon>
        <taxon>Cyanophyceae</taxon>
        <taxon>Oscillatoriophycideae</taxon>
        <taxon>Chroococcales</taxon>
        <taxon>Chroococcaceae</taxon>
        <taxon>Gloeocapsopsis</taxon>
    </lineage>
</organism>
<accession>A0ABR9UXC4</accession>
<dbReference type="Proteomes" id="UP000651156">
    <property type="component" value="Unassembled WGS sequence"/>
</dbReference>
<dbReference type="InterPro" id="IPR013805">
    <property type="entry name" value="GrpE_CC"/>
</dbReference>
<sequence>MVDEDKQTEISEQESNTSAETMNLNDNSEVNAQVVSASSPDEITGEENAATAAVDQGHPELAELTAQVESLKSQLEERTSQYIRIGADFENFRKRTQKEKEEIEQKIKRDTITELLPVVDNFERARSQIKPQTDAEMTIHKSYQSVYKQMVDTLKRLGVSAMRSEGSPFDPNFHEAVMREPTDEHPEGTVLEELVRGYFLGDRVLRHALVKVSAAPEPGETSDLPNLTE</sequence>
<keyword evidence="9" id="KW-1185">Reference proteome</keyword>
<dbReference type="PANTHER" id="PTHR21237">
    <property type="entry name" value="GRPE PROTEIN"/>
    <property type="match status" value="1"/>
</dbReference>
<evidence type="ECO:0000313" key="9">
    <source>
        <dbReference type="Proteomes" id="UP000651156"/>
    </source>
</evidence>
<evidence type="ECO:0000256" key="4">
    <source>
        <dbReference type="RuleBase" id="RU000639"/>
    </source>
</evidence>
<dbReference type="PANTHER" id="PTHR21237:SF23">
    <property type="entry name" value="GRPE PROTEIN HOMOLOG, MITOCHONDRIAL"/>
    <property type="match status" value="1"/>
</dbReference>
<dbReference type="NCBIfam" id="NF010741">
    <property type="entry name" value="PRK14143.1"/>
    <property type="match status" value="1"/>
</dbReference>
<dbReference type="EMBL" id="JADEWN010000071">
    <property type="protein sequence ID" value="MBE9192957.1"/>
    <property type="molecule type" value="Genomic_DNA"/>
</dbReference>
<dbReference type="SUPFAM" id="SSF51064">
    <property type="entry name" value="Head domain of nucleotide exchange factor GrpE"/>
    <property type="match status" value="1"/>
</dbReference>
<feature type="coiled-coil region" evidence="6">
    <location>
        <begin position="61"/>
        <end position="113"/>
    </location>
</feature>
<dbReference type="PROSITE" id="PS01071">
    <property type="entry name" value="GRPE"/>
    <property type="match status" value="1"/>
</dbReference>
<comment type="caution">
    <text evidence="8">The sequence shown here is derived from an EMBL/GenBank/DDBJ whole genome shotgun (WGS) entry which is preliminary data.</text>
</comment>
<dbReference type="RefSeq" id="WP_193934357.1">
    <property type="nucleotide sequence ID" value="NZ_CAWPMZ010000114.1"/>
</dbReference>
<dbReference type="SUPFAM" id="SSF58014">
    <property type="entry name" value="Coiled-coil domain of nucleotide exchange factor GrpE"/>
    <property type="match status" value="1"/>
</dbReference>
<keyword evidence="3" id="KW-0963">Cytoplasm</keyword>
<dbReference type="CDD" id="cd00446">
    <property type="entry name" value="GrpE"/>
    <property type="match status" value="1"/>
</dbReference>
<dbReference type="InterPro" id="IPR009012">
    <property type="entry name" value="GrpE_head"/>
</dbReference>
<comment type="function">
    <text evidence="3 4">Participates actively in the response to hyperosmotic and heat shock by preventing the aggregation of stress-denatured proteins, in association with DnaK and GrpE. It is the nucleotide exchange factor for DnaK and may function as a thermosensor. Unfolded proteins bind initially to DnaJ; upon interaction with the DnaJ-bound protein, DnaK hydrolyzes its bound ATP, resulting in the formation of a stable complex. GrpE releases ADP from DnaK; ATP binding to DnaK triggers the release of the substrate protein, thus completing the reaction cycle. Several rounds of ATP-dependent interactions between DnaJ, DnaK and GrpE are required for fully efficient folding.</text>
</comment>
<evidence type="ECO:0000256" key="6">
    <source>
        <dbReference type="SAM" id="Coils"/>
    </source>
</evidence>
<feature type="region of interest" description="Disordered" evidence="7">
    <location>
        <begin position="1"/>
        <end position="57"/>
    </location>
</feature>
<keyword evidence="6" id="KW-0175">Coiled coil</keyword>
<dbReference type="PRINTS" id="PR00773">
    <property type="entry name" value="GRPEPROTEIN"/>
</dbReference>
<keyword evidence="3 4" id="KW-0346">Stress response</keyword>
<comment type="subunit">
    <text evidence="3">Homodimer.</text>
</comment>
<dbReference type="Gene3D" id="3.90.20.20">
    <property type="match status" value="1"/>
</dbReference>